<dbReference type="PANTHER" id="PTHR22807:SF53">
    <property type="entry name" value="RIBOSOMAL RNA SMALL SUBUNIT METHYLTRANSFERASE B-RELATED"/>
    <property type="match status" value="1"/>
</dbReference>
<keyword evidence="3 5" id="KW-0949">S-adenosyl-L-methionine</keyword>
<dbReference type="RefSeq" id="WP_128465480.1">
    <property type="nucleotide sequence ID" value="NZ_CP035108.1"/>
</dbReference>
<dbReference type="InterPro" id="IPR035926">
    <property type="entry name" value="NusB-like_sf"/>
</dbReference>
<keyword evidence="4 5" id="KW-0694">RNA-binding</keyword>
<dbReference type="Gene3D" id="3.40.50.150">
    <property type="entry name" value="Vaccinia Virus protein VP39"/>
    <property type="match status" value="1"/>
</dbReference>
<feature type="binding site" evidence="5">
    <location>
        <position position="272"/>
    </location>
    <ligand>
        <name>S-adenosyl-L-methionine</name>
        <dbReference type="ChEBI" id="CHEBI:59789"/>
    </ligand>
</feature>
<dbReference type="SUPFAM" id="SSF48013">
    <property type="entry name" value="NusB-like"/>
    <property type="match status" value="1"/>
</dbReference>
<dbReference type="Gene3D" id="1.10.940.10">
    <property type="entry name" value="NusB-like"/>
    <property type="match status" value="1"/>
</dbReference>
<feature type="binding site" evidence="5">
    <location>
        <position position="229"/>
    </location>
    <ligand>
        <name>S-adenosyl-L-methionine</name>
        <dbReference type="ChEBI" id="CHEBI:59789"/>
    </ligand>
</feature>
<feature type="domain" description="SAM-dependent MTase RsmB/NOP-type" evidence="6">
    <location>
        <begin position="103"/>
        <end position="383"/>
    </location>
</feature>
<keyword evidence="2 5" id="KW-0808">Transferase</keyword>
<dbReference type="PANTHER" id="PTHR22807">
    <property type="entry name" value="NOP2 YEAST -RELATED NOL1/NOP2/FMU SUN DOMAIN-CONTAINING"/>
    <property type="match status" value="1"/>
</dbReference>
<dbReference type="SUPFAM" id="SSF53335">
    <property type="entry name" value="S-adenosyl-L-methionine-dependent methyltransferases"/>
    <property type="match status" value="1"/>
</dbReference>
<feature type="active site" description="Nucleophile" evidence="5">
    <location>
        <position position="325"/>
    </location>
</feature>
<dbReference type="InterPro" id="IPR006027">
    <property type="entry name" value="NusB_RsmB_TIM44"/>
</dbReference>
<dbReference type="PROSITE" id="PS51686">
    <property type="entry name" value="SAM_MT_RSMB_NOP"/>
    <property type="match status" value="1"/>
</dbReference>
<comment type="similarity">
    <text evidence="5">Belongs to the class I-like SAM-binding methyltransferase superfamily. RsmB/NOP family.</text>
</comment>
<dbReference type="Pfam" id="PF01029">
    <property type="entry name" value="NusB"/>
    <property type="match status" value="1"/>
</dbReference>
<organism evidence="7 8">
    <name type="scientific">Geovibrio thiophilus</name>
    <dbReference type="NCBI Taxonomy" id="139438"/>
    <lineage>
        <taxon>Bacteria</taxon>
        <taxon>Pseudomonadati</taxon>
        <taxon>Deferribacterota</taxon>
        <taxon>Deferribacteres</taxon>
        <taxon>Deferribacterales</taxon>
        <taxon>Geovibrionaceae</taxon>
        <taxon>Geovibrio</taxon>
    </lineage>
</organism>
<dbReference type="Proteomes" id="UP000287502">
    <property type="component" value="Chromosome"/>
</dbReference>
<evidence type="ECO:0000313" key="8">
    <source>
        <dbReference type="Proteomes" id="UP000287502"/>
    </source>
</evidence>
<feature type="binding site" evidence="5">
    <location>
        <position position="256"/>
    </location>
    <ligand>
        <name>S-adenosyl-L-methionine</name>
        <dbReference type="ChEBI" id="CHEBI:59789"/>
    </ligand>
</feature>
<dbReference type="GO" id="GO:0003723">
    <property type="term" value="F:RNA binding"/>
    <property type="evidence" value="ECO:0007669"/>
    <property type="project" value="UniProtKB-UniRule"/>
</dbReference>
<evidence type="ECO:0000313" key="7">
    <source>
        <dbReference type="EMBL" id="QAR32193.1"/>
    </source>
</evidence>
<dbReference type="InterPro" id="IPR049560">
    <property type="entry name" value="MeTrfase_RsmB-F_NOP2_cat"/>
</dbReference>
<dbReference type="GO" id="GO:0001510">
    <property type="term" value="P:RNA methylation"/>
    <property type="evidence" value="ECO:0007669"/>
    <property type="project" value="InterPro"/>
</dbReference>
<dbReference type="InterPro" id="IPR023267">
    <property type="entry name" value="RCMT"/>
</dbReference>
<dbReference type="GO" id="GO:0008173">
    <property type="term" value="F:RNA methyltransferase activity"/>
    <property type="evidence" value="ECO:0007669"/>
    <property type="project" value="InterPro"/>
</dbReference>
<evidence type="ECO:0000256" key="2">
    <source>
        <dbReference type="ARBA" id="ARBA00022679"/>
    </source>
</evidence>
<keyword evidence="8" id="KW-1185">Reference proteome</keyword>
<dbReference type="InterPro" id="IPR029063">
    <property type="entry name" value="SAM-dependent_MTases_sf"/>
</dbReference>
<dbReference type="GO" id="GO:0006355">
    <property type="term" value="P:regulation of DNA-templated transcription"/>
    <property type="evidence" value="ECO:0007669"/>
    <property type="project" value="InterPro"/>
</dbReference>
<gene>
    <name evidence="7" type="ORF">EP073_01910</name>
</gene>
<evidence type="ECO:0000256" key="3">
    <source>
        <dbReference type="ARBA" id="ARBA00022691"/>
    </source>
</evidence>
<dbReference type="CDD" id="cd02440">
    <property type="entry name" value="AdoMet_MTases"/>
    <property type="match status" value="1"/>
</dbReference>
<dbReference type="PRINTS" id="PR02008">
    <property type="entry name" value="RCMTFAMILY"/>
</dbReference>
<dbReference type="Pfam" id="PF01189">
    <property type="entry name" value="Methyltr_RsmB-F"/>
    <property type="match status" value="1"/>
</dbReference>
<keyword evidence="1 5" id="KW-0489">Methyltransferase</keyword>
<evidence type="ECO:0000256" key="5">
    <source>
        <dbReference type="PROSITE-ProRule" id="PRU01023"/>
    </source>
</evidence>
<dbReference type="EMBL" id="CP035108">
    <property type="protein sequence ID" value="QAR32193.1"/>
    <property type="molecule type" value="Genomic_DNA"/>
</dbReference>
<dbReference type="KEGG" id="gtl:EP073_01910"/>
<feature type="binding site" evidence="5">
    <location>
        <begin position="206"/>
        <end position="212"/>
    </location>
    <ligand>
        <name>S-adenosyl-L-methionine</name>
        <dbReference type="ChEBI" id="CHEBI:59789"/>
    </ligand>
</feature>
<accession>A0A410JVJ6</accession>
<protein>
    <recommendedName>
        <fullName evidence="6">SAM-dependent MTase RsmB/NOP-type domain-containing protein</fullName>
    </recommendedName>
</protein>
<name>A0A410JVJ6_9BACT</name>
<evidence type="ECO:0000256" key="4">
    <source>
        <dbReference type="ARBA" id="ARBA00022884"/>
    </source>
</evidence>
<evidence type="ECO:0000259" key="6">
    <source>
        <dbReference type="PROSITE" id="PS51686"/>
    </source>
</evidence>
<dbReference type="OrthoDB" id="9810297at2"/>
<proteinExistence type="inferred from homology"/>
<dbReference type="AlphaFoldDB" id="A0A410JVJ6"/>
<reference evidence="7 8" key="1">
    <citation type="submission" date="2019-01" db="EMBL/GenBank/DDBJ databases">
        <title>Geovibrio thiophilus DSM 11263, complete genome.</title>
        <authorList>
            <person name="Spring S."/>
            <person name="Bunk B."/>
            <person name="Sproer C."/>
        </authorList>
    </citation>
    <scope>NUCLEOTIDE SEQUENCE [LARGE SCALE GENOMIC DNA]</scope>
    <source>
        <strain evidence="7 8">DSM 11263</strain>
    </source>
</reference>
<sequence>MSDKMRGRLNSLLTDYYSKKYREDYFQDAVMRRFYRKLYFEIFRNLGTIEKAIGRFTEFRPAPEQMAALVMGTAQLLYMNDVPDYAAVNESVNLVGKNKRGFINAILRKIIANRDEILSASVERDNFPGWLAERWRRRYGNIAAEKIMAAYNQAPPLYALNTDDLSVAEVEEYDEEAENLYYMDKASAMVPTLAGKTDPAAVLDCCAAPGGKTLILGKRYPEAMIFAVEISPQRFEVLEKTVERFGLENVQPVNNDIMKLEGDEAFDLILLDAPCTAIGTMRKHPEIRWIRTERQIREKASVQRKMLIKTGALLAKKGRLIYSVCTTEPEETTDIVNAFLTENPNFRAVKPACPEEFIRGDYFVSDPSKSNCDGFFAAVMEKMK</sequence>
<evidence type="ECO:0000256" key="1">
    <source>
        <dbReference type="ARBA" id="ARBA00022603"/>
    </source>
</evidence>
<dbReference type="InterPro" id="IPR001678">
    <property type="entry name" value="MeTrfase_RsmB-F_NOP2_dom"/>
</dbReference>